<dbReference type="InterPro" id="IPR051035">
    <property type="entry name" value="Mito_inheritance_9"/>
</dbReference>
<proteinExistence type="predicted"/>
<name>A0A8A1LGQ5_AJEC8</name>
<dbReference type="GO" id="GO:0005739">
    <property type="term" value="C:mitochondrion"/>
    <property type="evidence" value="ECO:0007669"/>
    <property type="project" value="TreeGrafter"/>
</dbReference>
<sequence>MRPLSFSVCARVGLLSSAFISRRLASNKPLSRSFTIGRRIMTVEGKPKGDLFSYSLGRFLYNEQMRLQERYVEFDVAALKDVVSTHTGRGNVVDFVKLSEGGFNRVFLLTLEDGFKTVVKIPYNFLVPKKYATASEVATLAFLRQKGIPVPDVYGWSSTPDNAVGAEYIVMEFVADMGLDTK</sequence>
<dbReference type="InterPro" id="IPR011009">
    <property type="entry name" value="Kinase-like_dom_sf"/>
</dbReference>
<dbReference type="EMBL" id="CP069103">
    <property type="protein sequence ID" value="QSS51813.1"/>
    <property type="molecule type" value="Genomic_DNA"/>
</dbReference>
<dbReference type="PANTHER" id="PTHR36091:SF2">
    <property type="entry name" value="AMINOGLYCOSIDE PHOSPHOTRANSFERASE DOMAIN-CONTAINING PROTEIN"/>
    <property type="match status" value="1"/>
</dbReference>
<dbReference type="Gene3D" id="3.30.200.20">
    <property type="entry name" value="Phosphorylase Kinase, domain 1"/>
    <property type="match status" value="1"/>
</dbReference>
<evidence type="ECO:0000313" key="2">
    <source>
        <dbReference type="Proteomes" id="UP000663419"/>
    </source>
</evidence>
<dbReference type="SUPFAM" id="SSF56112">
    <property type="entry name" value="Protein kinase-like (PK-like)"/>
    <property type="match status" value="1"/>
</dbReference>
<accession>A0A8A1LGQ5</accession>
<organism evidence="1 2">
    <name type="scientific">Ajellomyces capsulatus (strain H88)</name>
    <name type="common">Darling's disease fungus</name>
    <name type="synonym">Histoplasma capsulatum</name>
    <dbReference type="NCBI Taxonomy" id="544711"/>
    <lineage>
        <taxon>Eukaryota</taxon>
        <taxon>Fungi</taxon>
        <taxon>Dikarya</taxon>
        <taxon>Ascomycota</taxon>
        <taxon>Pezizomycotina</taxon>
        <taxon>Eurotiomycetes</taxon>
        <taxon>Eurotiomycetidae</taxon>
        <taxon>Onygenales</taxon>
        <taxon>Ajellomycetaceae</taxon>
        <taxon>Histoplasma</taxon>
    </lineage>
</organism>
<dbReference type="PANTHER" id="PTHR36091">
    <property type="entry name" value="ALTERED INHERITANCE OF MITOCHONDRIA PROTEIN 9, MITOCHONDRIAL"/>
    <property type="match status" value="1"/>
</dbReference>
<keyword evidence="1" id="KW-0808">Transferase</keyword>
<dbReference type="VEuPathDB" id="FungiDB:I7I53_07244"/>
<dbReference type="GO" id="GO:0016740">
    <property type="term" value="F:transferase activity"/>
    <property type="evidence" value="ECO:0007669"/>
    <property type="project" value="UniProtKB-KW"/>
</dbReference>
<gene>
    <name evidence="1" type="ORF">I7I53_07244</name>
</gene>
<reference evidence="1" key="1">
    <citation type="submission" date="2021-01" db="EMBL/GenBank/DDBJ databases">
        <title>Chromosome-level genome assembly of a human fungal pathogen reveals clustering of transcriptionally co-regulated genes.</title>
        <authorList>
            <person name="Voorhies M."/>
            <person name="Cohen S."/>
            <person name="Shea T.P."/>
            <person name="Petrus S."/>
            <person name="Munoz J.F."/>
            <person name="Poplawski S."/>
            <person name="Goldman W.E."/>
            <person name="Michael T."/>
            <person name="Cuomo C.A."/>
            <person name="Sil A."/>
            <person name="Beyhan S."/>
        </authorList>
    </citation>
    <scope>NUCLEOTIDE SEQUENCE</scope>
    <source>
        <strain evidence="1">H88</strain>
    </source>
</reference>
<dbReference type="AlphaFoldDB" id="A0A8A1LGQ5"/>
<protein>
    <submittedName>
        <fullName evidence="1">Phosphotransferase enzyme family protein</fullName>
    </submittedName>
</protein>
<evidence type="ECO:0000313" key="1">
    <source>
        <dbReference type="EMBL" id="QSS51813.1"/>
    </source>
</evidence>
<dbReference type="Proteomes" id="UP000663419">
    <property type="component" value="Chromosome 2"/>
</dbReference>